<organism evidence="4 5">
    <name type="scientific">Ditylenchus dipsaci</name>
    <dbReference type="NCBI Taxonomy" id="166011"/>
    <lineage>
        <taxon>Eukaryota</taxon>
        <taxon>Metazoa</taxon>
        <taxon>Ecdysozoa</taxon>
        <taxon>Nematoda</taxon>
        <taxon>Chromadorea</taxon>
        <taxon>Rhabditida</taxon>
        <taxon>Tylenchina</taxon>
        <taxon>Tylenchomorpha</taxon>
        <taxon>Sphaerularioidea</taxon>
        <taxon>Anguinidae</taxon>
        <taxon>Anguininae</taxon>
        <taxon>Ditylenchus</taxon>
    </lineage>
</organism>
<evidence type="ECO:0000256" key="1">
    <source>
        <dbReference type="ARBA" id="ARBA00005964"/>
    </source>
</evidence>
<evidence type="ECO:0000313" key="4">
    <source>
        <dbReference type="Proteomes" id="UP000887574"/>
    </source>
</evidence>
<dbReference type="InterPro" id="IPR002018">
    <property type="entry name" value="CarbesteraseB"/>
</dbReference>
<evidence type="ECO:0000256" key="2">
    <source>
        <dbReference type="ARBA" id="ARBA00022801"/>
    </source>
</evidence>
<dbReference type="Pfam" id="PF00135">
    <property type="entry name" value="COesterase"/>
    <property type="match status" value="1"/>
</dbReference>
<sequence length="152" mass="16531">MDIRAEKKGALTNGTARLTASSCLLTAEPDRLLLGACLEFHGLVPDQASPPLGLHLHLSFSPLVTKYARKSWSLDLRVALLWIQDNIHNFGGDASKVTLWGQQSSAAMLGALSLSRHTRDLFSQTIEMSGSVYAESKLLKECLKSIECAAHL</sequence>
<dbReference type="PANTHER" id="PTHR43142">
    <property type="entry name" value="CARBOXYLIC ESTER HYDROLASE"/>
    <property type="match status" value="1"/>
</dbReference>
<dbReference type="SUPFAM" id="SSF53474">
    <property type="entry name" value="alpha/beta-Hydrolases"/>
    <property type="match status" value="1"/>
</dbReference>
<dbReference type="InterPro" id="IPR029058">
    <property type="entry name" value="AB_hydrolase_fold"/>
</dbReference>
<evidence type="ECO:0000259" key="3">
    <source>
        <dbReference type="Pfam" id="PF00135"/>
    </source>
</evidence>
<dbReference type="PANTHER" id="PTHR43142:SF1">
    <property type="entry name" value="CARBOXYLIC ESTER HYDROLASE"/>
    <property type="match status" value="1"/>
</dbReference>
<proteinExistence type="inferred from homology"/>
<dbReference type="WBParaSite" id="jg3943">
    <property type="protein sequence ID" value="jg3943"/>
    <property type="gene ID" value="jg3943"/>
</dbReference>
<dbReference type="Gene3D" id="3.40.50.1820">
    <property type="entry name" value="alpha/beta hydrolase"/>
    <property type="match status" value="1"/>
</dbReference>
<dbReference type="AlphaFoldDB" id="A0A915ECU7"/>
<keyword evidence="2" id="KW-0378">Hydrolase</keyword>
<name>A0A915ECU7_9BILA</name>
<reference evidence="5" key="1">
    <citation type="submission" date="2022-11" db="UniProtKB">
        <authorList>
            <consortium name="WormBaseParasite"/>
        </authorList>
    </citation>
    <scope>IDENTIFICATION</scope>
</reference>
<evidence type="ECO:0000313" key="5">
    <source>
        <dbReference type="WBParaSite" id="jg3943"/>
    </source>
</evidence>
<dbReference type="GO" id="GO:0016787">
    <property type="term" value="F:hydrolase activity"/>
    <property type="evidence" value="ECO:0007669"/>
    <property type="project" value="UniProtKB-KW"/>
</dbReference>
<accession>A0A915ECU7</accession>
<keyword evidence="4" id="KW-1185">Reference proteome</keyword>
<feature type="domain" description="Carboxylesterase type B" evidence="3">
    <location>
        <begin position="74"/>
        <end position="138"/>
    </location>
</feature>
<protein>
    <submittedName>
        <fullName evidence="5">Carboxylesterase type B domain-containing protein</fullName>
    </submittedName>
</protein>
<comment type="similarity">
    <text evidence="1">Belongs to the type-B carboxylesterase/lipase family.</text>
</comment>
<dbReference type="Proteomes" id="UP000887574">
    <property type="component" value="Unplaced"/>
</dbReference>